<dbReference type="SUPFAM" id="SSF57180">
    <property type="entry name" value="Cellulose-binding domain"/>
    <property type="match status" value="1"/>
</dbReference>
<dbReference type="GO" id="GO:0005576">
    <property type="term" value="C:extracellular region"/>
    <property type="evidence" value="ECO:0007669"/>
    <property type="project" value="UniProtKB-SubCell"/>
</dbReference>
<protein>
    <recommendedName>
        <fullName evidence="9">Mannan endo-1,4-beta-mannosidase A</fullName>
        <ecNumber evidence="4">3.2.1.78</ecNumber>
    </recommendedName>
    <alternativeName>
        <fullName evidence="10">Endo-beta-1,4-mannanase A</fullName>
    </alternativeName>
</protein>
<name>A0A194UPK1_CYTMA</name>
<evidence type="ECO:0000256" key="1">
    <source>
        <dbReference type="ARBA" id="ARBA00001678"/>
    </source>
</evidence>
<dbReference type="SMART" id="SM00236">
    <property type="entry name" value="fCBD"/>
    <property type="match status" value="1"/>
</dbReference>
<evidence type="ECO:0000256" key="5">
    <source>
        <dbReference type="ARBA" id="ARBA00022525"/>
    </source>
</evidence>
<comment type="catalytic activity">
    <reaction evidence="1">
        <text>Random hydrolysis of (1-&gt;4)-beta-D-mannosidic linkages in mannans, galactomannans and glucomannans.</text>
        <dbReference type="EC" id="3.2.1.78"/>
    </reaction>
</comment>
<dbReference type="AlphaFoldDB" id="A0A194UPK1"/>
<evidence type="ECO:0000256" key="11">
    <source>
        <dbReference type="RuleBase" id="RU361153"/>
    </source>
</evidence>
<dbReference type="InterPro" id="IPR045053">
    <property type="entry name" value="MAN-like"/>
</dbReference>
<feature type="region of interest" description="Disordered" evidence="12">
    <location>
        <begin position="92"/>
        <end position="136"/>
    </location>
</feature>
<dbReference type="GO" id="GO:0016985">
    <property type="term" value="F:mannan endo-1,4-beta-mannosidase activity"/>
    <property type="evidence" value="ECO:0007669"/>
    <property type="project" value="UniProtKB-EC"/>
</dbReference>
<evidence type="ECO:0000313" key="15">
    <source>
        <dbReference type="EMBL" id="KUI53607.1"/>
    </source>
</evidence>
<dbReference type="PANTHER" id="PTHR31451:SF39">
    <property type="entry name" value="MANNAN ENDO-1,4-BETA-MANNOSIDASE 1"/>
    <property type="match status" value="1"/>
</dbReference>
<dbReference type="PANTHER" id="PTHR31451">
    <property type="match status" value="1"/>
</dbReference>
<dbReference type="InterPro" id="IPR000254">
    <property type="entry name" value="CBD"/>
</dbReference>
<evidence type="ECO:0000256" key="10">
    <source>
        <dbReference type="ARBA" id="ARBA00077212"/>
    </source>
</evidence>
<dbReference type="EMBL" id="KN714669">
    <property type="protein sequence ID" value="KUI53607.1"/>
    <property type="molecule type" value="Genomic_DNA"/>
</dbReference>
<evidence type="ECO:0000256" key="9">
    <source>
        <dbReference type="ARBA" id="ARBA00068505"/>
    </source>
</evidence>
<dbReference type="PROSITE" id="PS00562">
    <property type="entry name" value="CBM1_1"/>
    <property type="match status" value="1"/>
</dbReference>
<dbReference type="GO" id="GO:0030248">
    <property type="term" value="F:cellulose binding"/>
    <property type="evidence" value="ECO:0007669"/>
    <property type="project" value="InterPro"/>
</dbReference>
<feature type="chain" id="PRO_5008265728" description="Mannan endo-1,4-beta-mannosidase A" evidence="13">
    <location>
        <begin position="18"/>
        <end position="487"/>
    </location>
</feature>
<accession>A0A194UPK1</accession>
<sequence length="487" mass="51600">MKHLVSSLSLLAATVAAQQSPYGQCGGSGYTGVSSCTAGYTCTSYNPYYAQCVPGTASATATSSTSVKTTSSTKTSASSVVSLRPSTLRTSREGFVTSGSSTLSTSTTTTTKATSSSSKASSSSSKTSTAPTSTATSTGTFAKTDGLFFNIDGVTKYYAGTNCYWCGFLTEDEDINKVFSDISSADLKIVRVWGFNDVNTIPSSGTVWYQYLSATNSTINTGADGLERLDAVVAAAETYGLKLIINFVNNWSDYGGIAAYVSAFGGSSTTWFTDATSQAQYQTYIEAVVSRYKTSTAVFSWELANEPRCSGCDTSVIYNWAKNTSEYIKSLDSNHMVTLGDEGFGPLTGGDGSYPYTTSAGGYTWADNINITTLDFATFHLYPDSWGQAYSWGDLWVTTHGAGCVAAGKPCLLEEYGGGNNCTIENPWQETALNTTGIAGDLFWQYGDTLPSSGSETSQDGNTVYFNGTNWDCMVTEHVAAINALYP</sequence>
<evidence type="ECO:0000256" key="7">
    <source>
        <dbReference type="ARBA" id="ARBA00022801"/>
    </source>
</evidence>
<dbReference type="EC" id="3.2.1.78" evidence="4"/>
<evidence type="ECO:0000256" key="3">
    <source>
        <dbReference type="ARBA" id="ARBA00005641"/>
    </source>
</evidence>
<dbReference type="InterPro" id="IPR035971">
    <property type="entry name" value="CBD_sf"/>
</dbReference>
<organism evidence="15 16">
    <name type="scientific">Cytospora mali</name>
    <name type="common">Apple Valsa canker fungus</name>
    <name type="synonym">Valsa mali</name>
    <dbReference type="NCBI Taxonomy" id="578113"/>
    <lineage>
        <taxon>Eukaryota</taxon>
        <taxon>Fungi</taxon>
        <taxon>Dikarya</taxon>
        <taxon>Ascomycota</taxon>
        <taxon>Pezizomycotina</taxon>
        <taxon>Sordariomycetes</taxon>
        <taxon>Sordariomycetidae</taxon>
        <taxon>Diaporthales</taxon>
        <taxon>Cytosporaceae</taxon>
        <taxon>Cytospora</taxon>
    </lineage>
</organism>
<dbReference type="InterPro" id="IPR001547">
    <property type="entry name" value="Glyco_hydro_5"/>
</dbReference>
<dbReference type="Pfam" id="PF00150">
    <property type="entry name" value="Cellulase"/>
    <property type="match status" value="1"/>
</dbReference>
<dbReference type="GO" id="GO:0046355">
    <property type="term" value="P:mannan catabolic process"/>
    <property type="evidence" value="ECO:0007669"/>
    <property type="project" value="UniProtKB-ARBA"/>
</dbReference>
<evidence type="ECO:0000256" key="12">
    <source>
        <dbReference type="SAM" id="MobiDB-lite"/>
    </source>
</evidence>
<reference evidence="16" key="1">
    <citation type="submission" date="2014-12" db="EMBL/GenBank/DDBJ databases">
        <title>Genome Sequence of Valsa Canker Pathogens Uncovers a Specific Adaption of Colonization on Woody Bark.</title>
        <authorList>
            <person name="Yin Z."/>
            <person name="Liu H."/>
            <person name="Gao X."/>
            <person name="Li Z."/>
            <person name="Song N."/>
            <person name="Ke X."/>
            <person name="Dai Q."/>
            <person name="Wu Y."/>
            <person name="Sun Y."/>
            <person name="Xu J.-R."/>
            <person name="Kang Z.K."/>
            <person name="Wang L."/>
            <person name="Huang L."/>
        </authorList>
    </citation>
    <scope>NUCLEOTIDE SEQUENCE [LARGE SCALE GENOMIC DNA]</scope>
    <source>
        <strain evidence="16">SXYL134</strain>
    </source>
</reference>
<keyword evidence="7 11" id="KW-0378">Hydrolase</keyword>
<dbReference type="Gene3D" id="3.20.20.80">
    <property type="entry name" value="Glycosidases"/>
    <property type="match status" value="1"/>
</dbReference>
<keyword evidence="16" id="KW-1185">Reference proteome</keyword>
<keyword evidence="5" id="KW-0964">Secreted</keyword>
<evidence type="ECO:0000256" key="2">
    <source>
        <dbReference type="ARBA" id="ARBA00004613"/>
    </source>
</evidence>
<dbReference type="STRING" id="694573.A0A194UPK1"/>
<feature type="compositionally biased region" description="Low complexity" evidence="12">
    <location>
        <begin position="97"/>
        <end position="136"/>
    </location>
</feature>
<dbReference type="OrthoDB" id="406631at2759"/>
<dbReference type="Pfam" id="PF00734">
    <property type="entry name" value="CBM_1"/>
    <property type="match status" value="1"/>
</dbReference>
<evidence type="ECO:0000256" key="4">
    <source>
        <dbReference type="ARBA" id="ARBA00012706"/>
    </source>
</evidence>
<evidence type="ECO:0000259" key="14">
    <source>
        <dbReference type="PROSITE" id="PS51164"/>
    </source>
</evidence>
<keyword evidence="6 13" id="KW-0732">Signal</keyword>
<dbReference type="FunFam" id="3.20.20.80:FF:000076">
    <property type="entry name" value="Mannan endo-1,4-beta-mannosidase A"/>
    <property type="match status" value="1"/>
</dbReference>
<comment type="similarity">
    <text evidence="3 11">Belongs to the glycosyl hydrolase 5 (cellulase A) family.</text>
</comment>
<comment type="subcellular location">
    <subcellularLocation>
        <location evidence="2">Secreted</location>
    </subcellularLocation>
</comment>
<dbReference type="Proteomes" id="UP000078576">
    <property type="component" value="Unassembled WGS sequence"/>
</dbReference>
<proteinExistence type="inferred from homology"/>
<dbReference type="SUPFAM" id="SSF51445">
    <property type="entry name" value="(Trans)glycosidases"/>
    <property type="match status" value="1"/>
</dbReference>
<evidence type="ECO:0000256" key="6">
    <source>
        <dbReference type="ARBA" id="ARBA00022729"/>
    </source>
</evidence>
<gene>
    <name evidence="15" type="ORF">VP1G_00985</name>
</gene>
<keyword evidence="8 11" id="KW-0326">Glycosidase</keyword>
<feature type="signal peptide" evidence="13">
    <location>
        <begin position="1"/>
        <end position="17"/>
    </location>
</feature>
<dbReference type="PROSITE" id="PS51164">
    <property type="entry name" value="CBM1_2"/>
    <property type="match status" value="1"/>
</dbReference>
<evidence type="ECO:0000256" key="13">
    <source>
        <dbReference type="SAM" id="SignalP"/>
    </source>
</evidence>
<evidence type="ECO:0000313" key="16">
    <source>
        <dbReference type="Proteomes" id="UP000078576"/>
    </source>
</evidence>
<dbReference type="InterPro" id="IPR017853">
    <property type="entry name" value="GH"/>
</dbReference>
<evidence type="ECO:0000256" key="8">
    <source>
        <dbReference type="ARBA" id="ARBA00023295"/>
    </source>
</evidence>
<feature type="domain" description="CBM1" evidence="14">
    <location>
        <begin position="17"/>
        <end position="53"/>
    </location>
</feature>